<dbReference type="Pfam" id="PF00132">
    <property type="entry name" value="Hexapep"/>
    <property type="match status" value="1"/>
</dbReference>
<dbReference type="InterPro" id="IPR001451">
    <property type="entry name" value="Hexapep"/>
</dbReference>
<dbReference type="PANTHER" id="PTHR23416:SF23">
    <property type="entry name" value="ACETYLTRANSFERASE C18B11.09C-RELATED"/>
    <property type="match status" value="1"/>
</dbReference>
<comment type="similarity">
    <text evidence="1">Belongs to the transferase hexapeptide repeat family.</text>
</comment>
<evidence type="ECO:0000313" key="4">
    <source>
        <dbReference type="Proteomes" id="UP000196329"/>
    </source>
</evidence>
<dbReference type="GO" id="GO:0008374">
    <property type="term" value="F:O-acyltransferase activity"/>
    <property type="evidence" value="ECO:0007669"/>
    <property type="project" value="TreeGrafter"/>
</dbReference>
<reference evidence="4" key="1">
    <citation type="submission" date="2017-04" db="EMBL/GenBank/DDBJ databases">
        <title>Function of individual gut microbiota members based on whole genome sequencing of pure cultures obtained from chicken caecum.</title>
        <authorList>
            <person name="Medvecky M."/>
            <person name="Cejkova D."/>
            <person name="Polansky O."/>
            <person name="Karasova D."/>
            <person name="Kubasova T."/>
            <person name="Cizek A."/>
            <person name="Rychlik I."/>
        </authorList>
    </citation>
    <scope>NUCLEOTIDE SEQUENCE [LARGE SCALE GENOMIC DNA]</scope>
    <source>
        <strain evidence="4">An67</strain>
    </source>
</reference>
<dbReference type="GO" id="GO:0005829">
    <property type="term" value="C:cytosol"/>
    <property type="evidence" value="ECO:0007669"/>
    <property type="project" value="TreeGrafter"/>
</dbReference>
<evidence type="ECO:0000256" key="2">
    <source>
        <dbReference type="ARBA" id="ARBA00022679"/>
    </source>
</evidence>
<keyword evidence="2 3" id="KW-0808">Transferase</keyword>
<dbReference type="CDD" id="cd04647">
    <property type="entry name" value="LbH_MAT_like"/>
    <property type="match status" value="1"/>
</dbReference>
<gene>
    <name evidence="3" type="ORF">B5G17_15185</name>
</gene>
<dbReference type="RefSeq" id="WP_087333117.1">
    <property type="nucleotide sequence ID" value="NZ_NFHS01000008.1"/>
</dbReference>
<organism evidence="3 4">
    <name type="scientific">Bacteroides uniformis</name>
    <dbReference type="NCBI Taxonomy" id="820"/>
    <lineage>
        <taxon>Bacteria</taxon>
        <taxon>Pseudomonadati</taxon>
        <taxon>Bacteroidota</taxon>
        <taxon>Bacteroidia</taxon>
        <taxon>Bacteroidales</taxon>
        <taxon>Bacteroidaceae</taxon>
        <taxon>Bacteroides</taxon>
    </lineage>
</organism>
<proteinExistence type="inferred from homology"/>
<sequence>MRKCLYFIWRNVRKVESHICTFIFKRMINSWGIGLGVNSLSFSSRNAKVDVGNYVNFNGVRIIGWGTIKIGNYFHSGTNFKIMLGSHDFDTGDMIPYGLAHTTKHVVIGDNVWIAQDVTISGNVTIGDGAIVSIGSVVVKDVPRCAIVGGNPAKVIKYRDIEHYEQLVAEEKFQ</sequence>
<evidence type="ECO:0000313" key="3">
    <source>
        <dbReference type="EMBL" id="OUN53167.1"/>
    </source>
</evidence>
<accession>A0A1Y3V1U9</accession>
<protein>
    <submittedName>
        <fullName evidence="3">Acetyltransferase</fullName>
    </submittedName>
</protein>
<evidence type="ECO:0000256" key="1">
    <source>
        <dbReference type="ARBA" id="ARBA00007274"/>
    </source>
</evidence>
<dbReference type="SUPFAM" id="SSF51161">
    <property type="entry name" value="Trimeric LpxA-like enzymes"/>
    <property type="match status" value="1"/>
</dbReference>
<dbReference type="InterPro" id="IPR011004">
    <property type="entry name" value="Trimer_LpxA-like_sf"/>
</dbReference>
<dbReference type="Gene3D" id="2.160.10.10">
    <property type="entry name" value="Hexapeptide repeat proteins"/>
    <property type="match status" value="1"/>
</dbReference>
<dbReference type="PANTHER" id="PTHR23416">
    <property type="entry name" value="SIALIC ACID SYNTHASE-RELATED"/>
    <property type="match status" value="1"/>
</dbReference>
<dbReference type="AlphaFoldDB" id="A0A1Y3V1U9"/>
<name>A0A1Y3V1U9_BACUN</name>
<dbReference type="Proteomes" id="UP000196329">
    <property type="component" value="Unassembled WGS sequence"/>
</dbReference>
<comment type="caution">
    <text evidence="3">The sequence shown here is derived from an EMBL/GenBank/DDBJ whole genome shotgun (WGS) entry which is preliminary data.</text>
</comment>
<dbReference type="EMBL" id="NFHS01000008">
    <property type="protein sequence ID" value="OUN53167.1"/>
    <property type="molecule type" value="Genomic_DNA"/>
</dbReference>
<dbReference type="InterPro" id="IPR051159">
    <property type="entry name" value="Hexapeptide_acetyltransf"/>
</dbReference>